<dbReference type="PANTHER" id="PTHR24064">
    <property type="entry name" value="SOLUTE CARRIER FAMILY 22 MEMBER"/>
    <property type="match status" value="1"/>
</dbReference>
<evidence type="ECO:0000256" key="5">
    <source>
        <dbReference type="SAM" id="Phobius"/>
    </source>
</evidence>
<sequence>MWYDINRFHIFAFLTWQYANIFAGQNLFGIYSNNVPKWKCGDSEPTKDCGIYVSCPKENLTFVDPSFQSAAMEFFVGLSVGGMLVVYCAWIMEVILPQQRMVVRGIFHCGWTRIILASICYFTKEWRMASFTYAFSMIPALLLVIFVIPESPVWLHSKGFKERMIESELQIARIAGIPYVPVNHKYIKPKKLIETLKTKGMLKKLMILWSMWFTVAICGCAMDLNSGNLAGDLFVNQLSFGVFIIIGKLFLLIVDTCFTSFKRRMLHQISLIGVLVCIIILTFFLAEDYHGIGVLLFYILGTIFIEFVWDACYLGAIELMETSSRASATGSCSLVARIGFILAPLLIHANTWWPFAVNFTVIILGASNLLISYFFLPESKGVNLDDVHVDDSDDVAEQEPMVQKNREKPL</sequence>
<dbReference type="SUPFAM" id="SSF103473">
    <property type="entry name" value="MFS general substrate transporter"/>
    <property type="match status" value="1"/>
</dbReference>
<dbReference type="WBParaSite" id="Csp11.Scaffold630.g21177.t1">
    <property type="protein sequence ID" value="Csp11.Scaffold630.g21177.t1"/>
    <property type="gene ID" value="Csp11.Scaffold630.g21177"/>
</dbReference>
<evidence type="ECO:0000256" key="4">
    <source>
        <dbReference type="ARBA" id="ARBA00023136"/>
    </source>
</evidence>
<reference evidence="7" key="1">
    <citation type="submission" date="2016-11" db="UniProtKB">
        <authorList>
            <consortium name="WormBaseParasite"/>
        </authorList>
    </citation>
    <scope>IDENTIFICATION</scope>
</reference>
<dbReference type="Gene3D" id="1.20.1250.20">
    <property type="entry name" value="MFS general substrate transporter like domains"/>
    <property type="match status" value="1"/>
</dbReference>
<keyword evidence="3 5" id="KW-1133">Transmembrane helix</keyword>
<dbReference type="GO" id="GO:0016020">
    <property type="term" value="C:membrane"/>
    <property type="evidence" value="ECO:0007669"/>
    <property type="project" value="UniProtKB-SubCell"/>
</dbReference>
<proteinExistence type="predicted"/>
<dbReference type="AlphaFoldDB" id="A0A1I7V0H8"/>
<feature type="transmembrane region" description="Helical" evidence="5">
    <location>
        <begin position="70"/>
        <end position="90"/>
    </location>
</feature>
<dbReference type="Proteomes" id="UP000095282">
    <property type="component" value="Unplaced"/>
</dbReference>
<evidence type="ECO:0000313" key="6">
    <source>
        <dbReference type="Proteomes" id="UP000095282"/>
    </source>
</evidence>
<protein>
    <submittedName>
        <fullName evidence="7">MFS domain-containing protein</fullName>
    </submittedName>
</protein>
<feature type="transmembrane region" description="Helical" evidence="5">
    <location>
        <begin position="205"/>
        <end position="222"/>
    </location>
</feature>
<name>A0A1I7V0H8_9PELO</name>
<feature type="transmembrane region" description="Helical" evidence="5">
    <location>
        <begin position="234"/>
        <end position="254"/>
    </location>
</feature>
<feature type="transmembrane region" description="Helical" evidence="5">
    <location>
        <begin position="353"/>
        <end position="376"/>
    </location>
</feature>
<keyword evidence="4 5" id="KW-0472">Membrane</keyword>
<evidence type="ECO:0000256" key="2">
    <source>
        <dbReference type="ARBA" id="ARBA00022692"/>
    </source>
</evidence>
<feature type="transmembrane region" description="Helical" evidence="5">
    <location>
        <begin position="102"/>
        <end position="124"/>
    </location>
</feature>
<feature type="transmembrane region" description="Helical" evidence="5">
    <location>
        <begin position="130"/>
        <end position="148"/>
    </location>
</feature>
<dbReference type="eggNOG" id="KOG0255">
    <property type="taxonomic scope" value="Eukaryota"/>
</dbReference>
<evidence type="ECO:0000256" key="3">
    <source>
        <dbReference type="ARBA" id="ARBA00022989"/>
    </source>
</evidence>
<evidence type="ECO:0000313" key="7">
    <source>
        <dbReference type="WBParaSite" id="Csp11.Scaffold630.g21177.t1"/>
    </source>
</evidence>
<keyword evidence="2 5" id="KW-0812">Transmembrane</keyword>
<dbReference type="STRING" id="1561998.A0A1I7V0H8"/>
<feature type="transmembrane region" description="Helical" evidence="5">
    <location>
        <begin position="266"/>
        <end position="286"/>
    </location>
</feature>
<comment type="subcellular location">
    <subcellularLocation>
        <location evidence="1">Membrane</location>
        <topology evidence="1">Multi-pass membrane protein</topology>
    </subcellularLocation>
</comment>
<keyword evidence="6" id="KW-1185">Reference proteome</keyword>
<accession>A0A1I7V0H8</accession>
<feature type="transmembrane region" description="Helical" evidence="5">
    <location>
        <begin position="292"/>
        <end position="316"/>
    </location>
</feature>
<dbReference type="InterPro" id="IPR036259">
    <property type="entry name" value="MFS_trans_sf"/>
</dbReference>
<organism evidence="6 7">
    <name type="scientific">Caenorhabditis tropicalis</name>
    <dbReference type="NCBI Taxonomy" id="1561998"/>
    <lineage>
        <taxon>Eukaryota</taxon>
        <taxon>Metazoa</taxon>
        <taxon>Ecdysozoa</taxon>
        <taxon>Nematoda</taxon>
        <taxon>Chromadorea</taxon>
        <taxon>Rhabditida</taxon>
        <taxon>Rhabditina</taxon>
        <taxon>Rhabditomorpha</taxon>
        <taxon>Rhabditoidea</taxon>
        <taxon>Rhabditidae</taxon>
        <taxon>Peloderinae</taxon>
        <taxon>Caenorhabditis</taxon>
    </lineage>
</organism>
<evidence type="ECO:0000256" key="1">
    <source>
        <dbReference type="ARBA" id="ARBA00004141"/>
    </source>
</evidence>
<feature type="transmembrane region" description="Helical" evidence="5">
    <location>
        <begin position="328"/>
        <end position="347"/>
    </location>
</feature>